<organism evidence="1 2">
    <name type="scientific">Streptomyces blastmyceticus</name>
    <dbReference type="NCBI Taxonomy" id="68180"/>
    <lineage>
        <taxon>Bacteria</taxon>
        <taxon>Bacillati</taxon>
        <taxon>Actinomycetota</taxon>
        <taxon>Actinomycetes</taxon>
        <taxon>Kitasatosporales</taxon>
        <taxon>Streptomycetaceae</taxon>
        <taxon>Streptomyces</taxon>
    </lineage>
</organism>
<sequence length="120" mass="13487">MTIEPNTNNPFVAYAGAPGIIAELCWVARQTNRCARTGLSREFWLRKAALFDRIAVKGTAMYVPELAAETVGTAIQVARRLVKYDAENSGLSLKGAELVTGEDCREYVRHQYYEWLHAQH</sequence>
<protein>
    <submittedName>
        <fullName evidence="1">Uncharacterized protein</fullName>
    </submittedName>
</protein>
<dbReference type="Proteomes" id="UP001500063">
    <property type="component" value="Unassembled WGS sequence"/>
</dbReference>
<comment type="caution">
    <text evidence="1">The sequence shown here is derived from an EMBL/GenBank/DDBJ whole genome shotgun (WGS) entry which is preliminary data.</text>
</comment>
<name>A0ABP3HM38_9ACTN</name>
<dbReference type="EMBL" id="BAAABW010000028">
    <property type="protein sequence ID" value="GAA0372233.1"/>
    <property type="molecule type" value="Genomic_DNA"/>
</dbReference>
<proteinExistence type="predicted"/>
<evidence type="ECO:0000313" key="1">
    <source>
        <dbReference type="EMBL" id="GAA0372233.1"/>
    </source>
</evidence>
<evidence type="ECO:0000313" key="2">
    <source>
        <dbReference type="Proteomes" id="UP001500063"/>
    </source>
</evidence>
<accession>A0ABP3HM38</accession>
<gene>
    <name evidence="1" type="ORF">GCM10010319_58030</name>
</gene>
<reference evidence="2" key="1">
    <citation type="journal article" date="2019" name="Int. J. Syst. Evol. Microbiol.">
        <title>The Global Catalogue of Microorganisms (GCM) 10K type strain sequencing project: providing services to taxonomists for standard genome sequencing and annotation.</title>
        <authorList>
            <consortium name="The Broad Institute Genomics Platform"/>
            <consortium name="The Broad Institute Genome Sequencing Center for Infectious Disease"/>
            <person name="Wu L."/>
            <person name="Ma J."/>
        </authorList>
    </citation>
    <scope>NUCLEOTIDE SEQUENCE [LARGE SCALE GENOMIC DNA]</scope>
    <source>
        <strain evidence="2">JCM 4565</strain>
    </source>
</reference>
<dbReference type="RefSeq" id="WP_344122489.1">
    <property type="nucleotide sequence ID" value="NZ_BAAABW010000028.1"/>
</dbReference>
<keyword evidence="2" id="KW-1185">Reference proteome</keyword>